<accession>A0A6C0C026</accession>
<reference evidence="2" key="1">
    <citation type="journal article" date="2020" name="Nature">
        <title>Giant virus diversity and host interactions through global metagenomics.</title>
        <authorList>
            <person name="Schulz F."/>
            <person name="Roux S."/>
            <person name="Paez-Espino D."/>
            <person name="Jungbluth S."/>
            <person name="Walsh D.A."/>
            <person name="Denef V.J."/>
            <person name="McMahon K.D."/>
            <person name="Konstantinidis K.T."/>
            <person name="Eloe-Fadrosh E.A."/>
            <person name="Kyrpides N.C."/>
            <person name="Woyke T."/>
        </authorList>
    </citation>
    <scope>NUCLEOTIDE SEQUENCE</scope>
    <source>
        <strain evidence="2">GVMAG-M-3300020169-51</strain>
    </source>
</reference>
<proteinExistence type="predicted"/>
<protein>
    <submittedName>
        <fullName evidence="2">Uncharacterized protein</fullName>
    </submittedName>
</protein>
<sequence>MPALTHGRVKNGFNLLPRRAVGNCTVKKCDGCEKIQLKTASSCKITRSMHNSRVNHYSSSSTKRANPIVSVGRSAAARRAIMRRATPNNTKSNDNKSCCNKEKCQCK</sequence>
<evidence type="ECO:0000313" key="2">
    <source>
        <dbReference type="EMBL" id="QHS97451.1"/>
    </source>
</evidence>
<feature type="region of interest" description="Disordered" evidence="1">
    <location>
        <begin position="51"/>
        <end position="70"/>
    </location>
</feature>
<dbReference type="AlphaFoldDB" id="A0A6C0C026"/>
<feature type="compositionally biased region" description="Polar residues" evidence="1">
    <location>
        <begin position="51"/>
        <end position="64"/>
    </location>
</feature>
<name>A0A6C0C026_9ZZZZ</name>
<organism evidence="2">
    <name type="scientific">viral metagenome</name>
    <dbReference type="NCBI Taxonomy" id="1070528"/>
    <lineage>
        <taxon>unclassified sequences</taxon>
        <taxon>metagenomes</taxon>
        <taxon>organismal metagenomes</taxon>
    </lineage>
</organism>
<evidence type="ECO:0000256" key="1">
    <source>
        <dbReference type="SAM" id="MobiDB-lite"/>
    </source>
</evidence>
<dbReference type="EMBL" id="MN739296">
    <property type="protein sequence ID" value="QHS97451.1"/>
    <property type="molecule type" value="Genomic_DNA"/>
</dbReference>